<dbReference type="Proteomes" id="UP001200470">
    <property type="component" value="Unassembled WGS sequence"/>
</dbReference>
<name>A0ABS9CG73_9BACT</name>
<proteinExistence type="predicted"/>
<comment type="caution">
    <text evidence="1">The sequence shown here is derived from an EMBL/GenBank/DDBJ whole genome shotgun (WGS) entry which is preliminary data.</text>
</comment>
<accession>A0ABS9CG73</accession>
<gene>
    <name evidence="1" type="ORF">I6E12_06425</name>
</gene>
<dbReference type="InterPro" id="IPR013324">
    <property type="entry name" value="RNA_pol_sigma_r3/r4-like"/>
</dbReference>
<keyword evidence="2" id="KW-1185">Reference proteome</keyword>
<dbReference type="SUPFAM" id="SSF88659">
    <property type="entry name" value="Sigma3 and sigma4 domains of RNA polymerase sigma factors"/>
    <property type="match status" value="1"/>
</dbReference>
<evidence type="ECO:0000313" key="2">
    <source>
        <dbReference type="Proteomes" id="UP001200470"/>
    </source>
</evidence>
<dbReference type="InterPro" id="IPR014284">
    <property type="entry name" value="RNA_pol_sigma-70_dom"/>
</dbReference>
<dbReference type="Gene3D" id="1.20.140.160">
    <property type="match status" value="1"/>
</dbReference>
<evidence type="ECO:0000313" key="1">
    <source>
        <dbReference type="EMBL" id="MCF2563744.1"/>
    </source>
</evidence>
<dbReference type="RefSeq" id="WP_301638018.1">
    <property type="nucleotide sequence ID" value="NZ_JADYTN010000011.1"/>
</dbReference>
<dbReference type="NCBIfam" id="TIGR02937">
    <property type="entry name" value="sigma70-ECF"/>
    <property type="match status" value="1"/>
</dbReference>
<sequence length="215" mass="25075">MILGIKVSGFDEVEKLSLMEEKRGLVEVSNLIFNKVVNGERDNVLMRLMGKFKSLRFEDLEEIYNDGCLVLWDRMMDKDFKLREKNMVGYLVRVCKNIGMHYLRKVNEDIVSLDRILERGCEKVCDNGIEDIFEVMEEKGDEVYEKLDKVWDRLKEVDKMILESYYVDGCKMEEIAKRIGYRNGNSVKSKKNKVLKKMMEMMNEGADSVSLPLAA</sequence>
<reference evidence="1 2" key="1">
    <citation type="submission" date="2020-12" db="EMBL/GenBank/DDBJ databases">
        <title>Whole genome sequences of gut porcine anaerobes.</title>
        <authorList>
            <person name="Kubasova T."/>
            <person name="Jahodarova E."/>
            <person name="Rychlik I."/>
        </authorList>
    </citation>
    <scope>NUCLEOTIDE SEQUENCE [LARGE SCALE GENOMIC DNA]</scope>
    <source>
        <strain evidence="1 2">An925</strain>
    </source>
</reference>
<dbReference type="EMBL" id="JADYTN010000011">
    <property type="protein sequence ID" value="MCF2563744.1"/>
    <property type="molecule type" value="Genomic_DNA"/>
</dbReference>
<organism evidence="1 2">
    <name type="scientific">Xylanibacter brevis</name>
    <dbReference type="NCBI Taxonomy" id="83231"/>
    <lineage>
        <taxon>Bacteria</taxon>
        <taxon>Pseudomonadati</taxon>
        <taxon>Bacteroidota</taxon>
        <taxon>Bacteroidia</taxon>
        <taxon>Bacteroidales</taxon>
        <taxon>Prevotellaceae</taxon>
        <taxon>Xylanibacter</taxon>
    </lineage>
</organism>
<protein>
    <submittedName>
        <fullName evidence="1">Sigma-70 family RNA polymerase sigma factor</fullName>
    </submittedName>
</protein>